<evidence type="ECO:0000259" key="3">
    <source>
        <dbReference type="Pfam" id="PF00326"/>
    </source>
</evidence>
<keyword evidence="2" id="KW-0732">Signal</keyword>
<dbReference type="GO" id="GO:0006508">
    <property type="term" value="P:proteolysis"/>
    <property type="evidence" value="ECO:0007669"/>
    <property type="project" value="InterPro"/>
</dbReference>
<keyword evidence="1" id="KW-0378">Hydrolase</keyword>
<dbReference type="SUPFAM" id="SSF53474">
    <property type="entry name" value="alpha/beta-Hydrolases"/>
    <property type="match status" value="1"/>
</dbReference>
<dbReference type="AlphaFoldDB" id="A0AA87Y9Z9"/>
<dbReference type="Gene3D" id="3.40.50.1820">
    <property type="entry name" value="alpha/beta hydrolase"/>
    <property type="match status" value="1"/>
</dbReference>
<name>A0AA87Y9Z9_9BURK</name>
<dbReference type="Pfam" id="PF00326">
    <property type="entry name" value="Peptidase_S9"/>
    <property type="match status" value="1"/>
</dbReference>
<dbReference type="PANTHER" id="PTHR42776:SF27">
    <property type="entry name" value="DIPEPTIDYL PEPTIDASE FAMILY MEMBER 6"/>
    <property type="match status" value="1"/>
</dbReference>
<dbReference type="RefSeq" id="WP_229465955.1">
    <property type="nucleotide sequence ID" value="NZ_BMWW01000006.1"/>
</dbReference>
<dbReference type="InterPro" id="IPR001375">
    <property type="entry name" value="Peptidase_S9_cat"/>
</dbReference>
<evidence type="ECO:0000313" key="4">
    <source>
        <dbReference type="EMBL" id="GGY99572.1"/>
    </source>
</evidence>
<comment type="caution">
    <text evidence="4">The sequence shown here is derived from an EMBL/GenBank/DDBJ whole genome shotgun (WGS) entry which is preliminary data.</text>
</comment>
<dbReference type="GO" id="GO:0004252">
    <property type="term" value="F:serine-type endopeptidase activity"/>
    <property type="evidence" value="ECO:0007669"/>
    <property type="project" value="TreeGrafter"/>
</dbReference>
<evidence type="ECO:0000256" key="1">
    <source>
        <dbReference type="ARBA" id="ARBA00022801"/>
    </source>
</evidence>
<evidence type="ECO:0000313" key="5">
    <source>
        <dbReference type="Proteomes" id="UP000619512"/>
    </source>
</evidence>
<dbReference type="Proteomes" id="UP000619512">
    <property type="component" value="Unassembled WGS sequence"/>
</dbReference>
<evidence type="ECO:0000256" key="2">
    <source>
        <dbReference type="SAM" id="SignalP"/>
    </source>
</evidence>
<reference evidence="4" key="2">
    <citation type="submission" date="2022-12" db="EMBL/GenBank/DDBJ databases">
        <authorList>
            <person name="Sun Q."/>
            <person name="Kim S."/>
        </authorList>
    </citation>
    <scope>NUCLEOTIDE SEQUENCE</scope>
    <source>
        <strain evidence="4">KCTC 12344</strain>
    </source>
</reference>
<gene>
    <name evidence="4" type="ORF">GCM10007388_36530</name>
</gene>
<protein>
    <submittedName>
        <fullName evidence="4">Peptidase</fullName>
    </submittedName>
</protein>
<accession>A0AA87Y9Z9</accession>
<dbReference type="PANTHER" id="PTHR42776">
    <property type="entry name" value="SERINE PEPTIDASE S9 FAMILY MEMBER"/>
    <property type="match status" value="1"/>
</dbReference>
<feature type="chain" id="PRO_5041638751" evidence="2">
    <location>
        <begin position="23"/>
        <end position="680"/>
    </location>
</feature>
<sequence length="680" mass="74994">MRLASLLRAGLLCAIVSVPARATPPAPVDAFFANPSFTGGLLSPSGRYLAAKIVGKTGRDSLGVIDLNDRSARMVAAFDDADIGHVQWVNEDRLLFDSTDRQIASGAARFAPGLYTARRDGSQFRQLADRRGRFVRNGYDKVLLPWHTYMMDQAGKQESDEVYVRNVSFRAGRPQSVDLLRLNVVTGRTATVALPVDAIDWMLDNDGEPRLAKSLDKDMLSIWLRDRDTGKWRVLASFKAYVPDARAFTPLRFGPDGTLYAKANQNSDHAAVHTVDLATGALSAQPILRVDGFDFTGSFVVDATRLLGIRYLGDAEGTAWFDPEMKAIQADIDAQLPGTVNLIGVPRRPATPNLLVTAFSDMQPRVYFIYNTATRKLSVAGFAHEKLDASAMGHQYFVKYKARDGLEIPAMLTLPPGVPVTRAGEPPANLPLVVLVHGGPYVRGTRWEWDPETQFLASRGYAVLEPEFRGSTGFGRRHFTAGLKQWGLAMQDDIADGTRWAIAQGVADPQRICIAGASYGGYATLMGLVRDPDLYRCGINWVGVTDINLMYTGHWLYASDVPEEFKRYGMPELIGDPVKDADQLKATSPLQQAARIRQPLLLAYGTADERVPMIHGTKFRDAVRAVNKAVEWIEYEDEGHGWSLPRNRIDFWTRVERFLDRNIGAGRAGNAGVHAAAKQE</sequence>
<dbReference type="SUPFAM" id="SSF82171">
    <property type="entry name" value="DPP6 N-terminal domain-like"/>
    <property type="match status" value="1"/>
</dbReference>
<feature type="domain" description="Peptidase S9 prolyl oligopeptidase catalytic" evidence="3">
    <location>
        <begin position="449"/>
        <end position="664"/>
    </location>
</feature>
<feature type="signal peptide" evidence="2">
    <location>
        <begin position="1"/>
        <end position="22"/>
    </location>
</feature>
<dbReference type="EMBL" id="BMWW01000006">
    <property type="protein sequence ID" value="GGY99572.1"/>
    <property type="molecule type" value="Genomic_DNA"/>
</dbReference>
<reference evidence="4" key="1">
    <citation type="journal article" date="2014" name="Int. J. Syst. Evol. Microbiol.">
        <title>Complete genome sequence of Corynebacterium casei LMG S-19264T (=DSM 44701T), isolated from a smear-ripened cheese.</title>
        <authorList>
            <consortium name="US DOE Joint Genome Institute (JGI-PGF)"/>
            <person name="Walter F."/>
            <person name="Albersmeier A."/>
            <person name="Kalinowski J."/>
            <person name="Ruckert C."/>
        </authorList>
    </citation>
    <scope>NUCLEOTIDE SEQUENCE</scope>
    <source>
        <strain evidence="4">KCTC 12344</strain>
    </source>
</reference>
<organism evidence="4 5">
    <name type="scientific">Pseudoduganella plicata</name>
    <dbReference type="NCBI Taxonomy" id="321984"/>
    <lineage>
        <taxon>Bacteria</taxon>
        <taxon>Pseudomonadati</taxon>
        <taxon>Pseudomonadota</taxon>
        <taxon>Betaproteobacteria</taxon>
        <taxon>Burkholderiales</taxon>
        <taxon>Oxalobacteraceae</taxon>
        <taxon>Telluria group</taxon>
        <taxon>Pseudoduganella</taxon>
    </lineage>
</organism>
<dbReference type="InterPro" id="IPR029058">
    <property type="entry name" value="AB_hydrolase_fold"/>
</dbReference>
<proteinExistence type="predicted"/>